<sequence>MGVLTPGPAVSSSTGHSASCQTFGLIQDENTFTRFTCRATTMPSVTVTEGSWGTYQLTSIPTPIDDLYFIARATYTATDSSSTLGPTSTSVSSASHTLMGTQNLYLSIGALLCFLFGNI</sequence>
<protein>
    <submittedName>
        <fullName evidence="1">Uncharacterized protein</fullName>
    </submittedName>
</protein>
<dbReference type="EMBL" id="SAEB01000009">
    <property type="protein sequence ID" value="RVD83626.1"/>
    <property type="molecule type" value="Genomic_DNA"/>
</dbReference>
<name>A0A436ZY05_ARTFL</name>
<dbReference type="GeneID" id="93590319"/>
<dbReference type="OrthoDB" id="5394714at2759"/>
<comment type="caution">
    <text evidence="1">The sequence shown here is derived from an EMBL/GenBank/DDBJ whole genome shotgun (WGS) entry which is preliminary data.</text>
</comment>
<gene>
    <name evidence="1" type="ORF">DFL_008008</name>
</gene>
<reference evidence="1 2" key="1">
    <citation type="submission" date="2019-01" db="EMBL/GenBank/DDBJ databases">
        <title>Intercellular communication is required for trap formation in the nematode-trapping fungus Duddingtonia flagrans.</title>
        <authorList>
            <person name="Youssar L."/>
            <person name="Wernet V."/>
            <person name="Hensel N."/>
            <person name="Hildebrandt H.-G."/>
            <person name="Fischer R."/>
        </authorList>
    </citation>
    <scope>NUCLEOTIDE SEQUENCE [LARGE SCALE GENOMIC DNA]</scope>
    <source>
        <strain evidence="1 2">CBS H-5679</strain>
    </source>
</reference>
<evidence type="ECO:0000313" key="1">
    <source>
        <dbReference type="EMBL" id="RVD83626.1"/>
    </source>
</evidence>
<dbReference type="RefSeq" id="XP_067489170.1">
    <property type="nucleotide sequence ID" value="XM_067637678.1"/>
</dbReference>
<organism evidence="1 2">
    <name type="scientific">Arthrobotrys flagrans</name>
    <name type="common">Nematode-trapping fungus</name>
    <name type="synonym">Trichothecium flagrans</name>
    <dbReference type="NCBI Taxonomy" id="97331"/>
    <lineage>
        <taxon>Eukaryota</taxon>
        <taxon>Fungi</taxon>
        <taxon>Dikarya</taxon>
        <taxon>Ascomycota</taxon>
        <taxon>Pezizomycotina</taxon>
        <taxon>Orbiliomycetes</taxon>
        <taxon>Orbiliales</taxon>
        <taxon>Orbiliaceae</taxon>
        <taxon>Arthrobotrys</taxon>
    </lineage>
</organism>
<accession>A0A436ZY05</accession>
<dbReference type="AlphaFoldDB" id="A0A436ZY05"/>
<dbReference type="VEuPathDB" id="FungiDB:DFL_008008"/>
<dbReference type="Proteomes" id="UP000283090">
    <property type="component" value="Unassembled WGS sequence"/>
</dbReference>
<evidence type="ECO:0000313" key="2">
    <source>
        <dbReference type="Proteomes" id="UP000283090"/>
    </source>
</evidence>
<proteinExistence type="predicted"/>
<keyword evidence="2" id="KW-1185">Reference proteome</keyword>